<dbReference type="Proteomes" id="UP001499843">
    <property type="component" value="Unassembled WGS sequence"/>
</dbReference>
<gene>
    <name evidence="1" type="ORF">GCM10009850_057260</name>
</gene>
<organism evidence="1 2">
    <name type="scientific">Nonomuraea monospora</name>
    <dbReference type="NCBI Taxonomy" id="568818"/>
    <lineage>
        <taxon>Bacteria</taxon>
        <taxon>Bacillati</taxon>
        <taxon>Actinomycetota</taxon>
        <taxon>Actinomycetes</taxon>
        <taxon>Streptosporangiales</taxon>
        <taxon>Streptosporangiaceae</taxon>
        <taxon>Nonomuraea</taxon>
    </lineage>
</organism>
<accession>A0ABN3CLK7</accession>
<comment type="caution">
    <text evidence="1">The sequence shown here is derived from an EMBL/GenBank/DDBJ whole genome shotgun (WGS) entry which is preliminary data.</text>
</comment>
<proteinExistence type="predicted"/>
<reference evidence="1 2" key="1">
    <citation type="journal article" date="2019" name="Int. J. Syst. Evol. Microbiol.">
        <title>The Global Catalogue of Microorganisms (GCM) 10K type strain sequencing project: providing services to taxonomists for standard genome sequencing and annotation.</title>
        <authorList>
            <consortium name="The Broad Institute Genomics Platform"/>
            <consortium name="The Broad Institute Genome Sequencing Center for Infectious Disease"/>
            <person name="Wu L."/>
            <person name="Ma J."/>
        </authorList>
    </citation>
    <scope>NUCLEOTIDE SEQUENCE [LARGE SCALE GENOMIC DNA]</scope>
    <source>
        <strain evidence="1 2">JCM 16114</strain>
    </source>
</reference>
<name>A0ABN3CLK7_9ACTN</name>
<evidence type="ECO:0000313" key="1">
    <source>
        <dbReference type="EMBL" id="GAA2210267.1"/>
    </source>
</evidence>
<protein>
    <submittedName>
        <fullName evidence="1">Uncharacterized protein</fullName>
    </submittedName>
</protein>
<sequence length="134" mass="14082">MPTIEQAIAAFGIAVDDHLDRQAEIPILSGLQFQGDVAVVPARREPAAVPIPKGGVPVVRGQAEANTHLLVATGRACFTPSERPGGLVLGVLTVAEGATAYLAHPEHAYAGIAPGTYELRRQREQADQSRLVAD</sequence>
<evidence type="ECO:0000313" key="2">
    <source>
        <dbReference type="Proteomes" id="UP001499843"/>
    </source>
</evidence>
<keyword evidence="2" id="KW-1185">Reference proteome</keyword>
<dbReference type="RefSeq" id="WP_344480863.1">
    <property type="nucleotide sequence ID" value="NZ_BAAAQX010000015.1"/>
</dbReference>
<dbReference type="EMBL" id="BAAAQX010000015">
    <property type="protein sequence ID" value="GAA2210267.1"/>
    <property type="molecule type" value="Genomic_DNA"/>
</dbReference>